<evidence type="ECO:0000256" key="2">
    <source>
        <dbReference type="ARBA" id="ARBA00022475"/>
    </source>
</evidence>
<evidence type="ECO:0000256" key="5">
    <source>
        <dbReference type="ARBA" id="ARBA00023136"/>
    </source>
</evidence>
<keyword evidence="2" id="KW-1003">Cell membrane</keyword>
<sequence length="199" mass="23182">MLTIKIEIWNNIAKNTNFDQTCDDECEIDLRRVQLKRMLKVMKLISEVWRSISEMSDLKIADLLFQILLHFVTTYIMFVMYVMTILIYAIRVGMTMNIIVSHVLGVTICLSKLLFVELLLCVACEEFYRKTNYARSIVIVKSSQNVELKRIWKNIRRLIDANLQKMSACGCFNLDAVTMVYFCSVITSHVIVLLQFAFL</sequence>
<organism evidence="7 8">
    <name type="scientific">Spodoptera exigua</name>
    <name type="common">Beet armyworm</name>
    <name type="synonym">Noctua fulgens</name>
    <dbReference type="NCBI Taxonomy" id="7107"/>
    <lineage>
        <taxon>Eukaryota</taxon>
        <taxon>Metazoa</taxon>
        <taxon>Ecdysozoa</taxon>
        <taxon>Arthropoda</taxon>
        <taxon>Hexapoda</taxon>
        <taxon>Insecta</taxon>
        <taxon>Pterygota</taxon>
        <taxon>Neoptera</taxon>
        <taxon>Endopterygota</taxon>
        <taxon>Lepidoptera</taxon>
        <taxon>Glossata</taxon>
        <taxon>Ditrysia</taxon>
        <taxon>Noctuoidea</taxon>
        <taxon>Noctuidae</taxon>
        <taxon>Amphipyrinae</taxon>
        <taxon>Spodoptera</taxon>
    </lineage>
</organism>
<dbReference type="InterPro" id="IPR013604">
    <property type="entry name" value="7TM_chemorcpt"/>
</dbReference>
<evidence type="ECO:0000313" key="8">
    <source>
        <dbReference type="Proteomes" id="UP000814243"/>
    </source>
</evidence>
<accession>A0A922MXT4</accession>
<feature type="transmembrane region" description="Helical" evidence="6">
    <location>
        <begin position="63"/>
        <end position="90"/>
    </location>
</feature>
<dbReference type="Pfam" id="PF08395">
    <property type="entry name" value="7tm_7"/>
    <property type="match status" value="1"/>
</dbReference>
<evidence type="ECO:0000256" key="3">
    <source>
        <dbReference type="ARBA" id="ARBA00022692"/>
    </source>
</evidence>
<comment type="caution">
    <text evidence="7">The sequence shown here is derived from an EMBL/GenBank/DDBJ whole genome shotgun (WGS) entry which is preliminary data.</text>
</comment>
<proteinExistence type="predicted"/>
<dbReference type="Proteomes" id="UP000814243">
    <property type="component" value="Unassembled WGS sequence"/>
</dbReference>
<evidence type="ECO:0000256" key="4">
    <source>
        <dbReference type="ARBA" id="ARBA00022989"/>
    </source>
</evidence>
<gene>
    <name evidence="7" type="ORF">HF086_006413</name>
</gene>
<keyword evidence="3 6" id="KW-0812">Transmembrane</keyword>
<reference evidence="7" key="1">
    <citation type="journal article" date="2021" name="G3 (Bethesda)">
        <title>Genome and transcriptome analysis of the beet armyworm Spodoptera exigua reveals targets for pest control. .</title>
        <authorList>
            <person name="Simon S."/>
            <person name="Breeschoten T."/>
            <person name="Jansen H.J."/>
            <person name="Dirks R.P."/>
            <person name="Schranz M.E."/>
            <person name="Ros V.I.D."/>
        </authorList>
    </citation>
    <scope>NUCLEOTIDE SEQUENCE</scope>
    <source>
        <tissue evidence="7">Whole pupae</tissue>
    </source>
</reference>
<keyword evidence="5 6" id="KW-0472">Membrane</keyword>
<name>A0A922MXT4_SPOEX</name>
<feature type="transmembrane region" description="Helical" evidence="6">
    <location>
        <begin position="96"/>
        <end position="120"/>
    </location>
</feature>
<dbReference type="GO" id="GO:0005886">
    <property type="term" value="C:plasma membrane"/>
    <property type="evidence" value="ECO:0007669"/>
    <property type="project" value="UniProtKB-SubCell"/>
</dbReference>
<evidence type="ECO:0000256" key="6">
    <source>
        <dbReference type="SAM" id="Phobius"/>
    </source>
</evidence>
<dbReference type="AlphaFoldDB" id="A0A922MXT4"/>
<keyword evidence="4 6" id="KW-1133">Transmembrane helix</keyword>
<evidence type="ECO:0000313" key="7">
    <source>
        <dbReference type="EMBL" id="KAH9644385.1"/>
    </source>
</evidence>
<evidence type="ECO:0008006" key="9">
    <source>
        <dbReference type="Google" id="ProtNLM"/>
    </source>
</evidence>
<evidence type="ECO:0000256" key="1">
    <source>
        <dbReference type="ARBA" id="ARBA00004651"/>
    </source>
</evidence>
<protein>
    <recommendedName>
        <fullName evidence="9">Gustatory receptor</fullName>
    </recommendedName>
</protein>
<dbReference type="GO" id="GO:0050909">
    <property type="term" value="P:sensory perception of taste"/>
    <property type="evidence" value="ECO:0007669"/>
    <property type="project" value="InterPro"/>
</dbReference>
<dbReference type="EMBL" id="JACEFF010000086">
    <property type="protein sequence ID" value="KAH9644385.1"/>
    <property type="molecule type" value="Genomic_DNA"/>
</dbReference>
<feature type="transmembrane region" description="Helical" evidence="6">
    <location>
        <begin position="174"/>
        <end position="198"/>
    </location>
</feature>
<comment type="subcellular location">
    <subcellularLocation>
        <location evidence="1">Cell membrane</location>
        <topology evidence="1">Multi-pass membrane protein</topology>
    </subcellularLocation>
</comment>